<protein>
    <submittedName>
        <fullName evidence="1">Uncharacterized protein</fullName>
    </submittedName>
</protein>
<keyword evidence="2" id="KW-1185">Reference proteome</keyword>
<accession>A0A1R3HDN8</accession>
<dbReference type="EMBL" id="AWUE01020390">
    <property type="protein sequence ID" value="OMO68438.1"/>
    <property type="molecule type" value="Genomic_DNA"/>
</dbReference>
<gene>
    <name evidence="1" type="ORF">COLO4_29673</name>
</gene>
<name>A0A1R3HDN8_9ROSI</name>
<evidence type="ECO:0000313" key="1">
    <source>
        <dbReference type="EMBL" id="OMO68438.1"/>
    </source>
</evidence>
<proteinExistence type="predicted"/>
<comment type="caution">
    <text evidence="1">The sequence shown here is derived from an EMBL/GenBank/DDBJ whole genome shotgun (WGS) entry which is preliminary data.</text>
</comment>
<dbReference type="AlphaFoldDB" id="A0A1R3HDN8"/>
<dbReference type="Proteomes" id="UP000187203">
    <property type="component" value="Unassembled WGS sequence"/>
</dbReference>
<sequence length="42" mass="4732">MAFEEEGATLSFLRQSSVGVEGVRCLPNSERKRESPWSCCVR</sequence>
<organism evidence="1 2">
    <name type="scientific">Corchorus olitorius</name>
    <dbReference type="NCBI Taxonomy" id="93759"/>
    <lineage>
        <taxon>Eukaryota</taxon>
        <taxon>Viridiplantae</taxon>
        <taxon>Streptophyta</taxon>
        <taxon>Embryophyta</taxon>
        <taxon>Tracheophyta</taxon>
        <taxon>Spermatophyta</taxon>
        <taxon>Magnoliopsida</taxon>
        <taxon>eudicotyledons</taxon>
        <taxon>Gunneridae</taxon>
        <taxon>Pentapetalae</taxon>
        <taxon>rosids</taxon>
        <taxon>malvids</taxon>
        <taxon>Malvales</taxon>
        <taxon>Malvaceae</taxon>
        <taxon>Grewioideae</taxon>
        <taxon>Apeibeae</taxon>
        <taxon>Corchorus</taxon>
    </lineage>
</organism>
<evidence type="ECO:0000313" key="2">
    <source>
        <dbReference type="Proteomes" id="UP000187203"/>
    </source>
</evidence>
<reference evidence="2" key="1">
    <citation type="submission" date="2013-09" db="EMBL/GenBank/DDBJ databases">
        <title>Corchorus olitorius genome sequencing.</title>
        <authorList>
            <person name="Alam M."/>
            <person name="Haque M.S."/>
            <person name="Islam M.S."/>
            <person name="Emdad E.M."/>
            <person name="Islam M.M."/>
            <person name="Ahmed B."/>
            <person name="Halim A."/>
            <person name="Hossen Q.M.M."/>
            <person name="Hossain M.Z."/>
            <person name="Ahmed R."/>
            <person name="Khan M.M."/>
            <person name="Islam R."/>
            <person name="Rashid M.M."/>
            <person name="Khan S.A."/>
            <person name="Rahman M.S."/>
            <person name="Alam M."/>
            <person name="Yahiya A.S."/>
            <person name="Khan M.S."/>
            <person name="Azam M.S."/>
            <person name="Haque T."/>
            <person name="Lashkar M.Z.H."/>
            <person name="Akhand A.I."/>
            <person name="Morshed G."/>
            <person name="Roy S."/>
            <person name="Uddin K.S."/>
            <person name="Rabeya T."/>
            <person name="Hossain A.S."/>
            <person name="Chowdhury A."/>
            <person name="Snigdha A.R."/>
            <person name="Mortoza M.S."/>
            <person name="Matin S.A."/>
            <person name="Hoque S.M.E."/>
            <person name="Islam M.K."/>
            <person name="Roy D.K."/>
            <person name="Haider R."/>
            <person name="Moosa M.M."/>
            <person name="Elias S.M."/>
            <person name="Hasan A.M."/>
            <person name="Jahan S."/>
            <person name="Shafiuddin M."/>
            <person name="Mahmood N."/>
            <person name="Shommy N.S."/>
        </authorList>
    </citation>
    <scope>NUCLEOTIDE SEQUENCE [LARGE SCALE GENOMIC DNA]</scope>
    <source>
        <strain evidence="2">cv. O-4</strain>
    </source>
</reference>